<evidence type="ECO:0000259" key="1">
    <source>
        <dbReference type="PROSITE" id="PS50234"/>
    </source>
</evidence>
<accession>A0ABU9BH27</accession>
<organism evidence="3 4">
    <name type="scientific">Ideonella lacteola</name>
    <dbReference type="NCBI Taxonomy" id="2984193"/>
    <lineage>
        <taxon>Bacteria</taxon>
        <taxon>Pseudomonadati</taxon>
        <taxon>Pseudomonadota</taxon>
        <taxon>Betaproteobacteria</taxon>
        <taxon>Burkholderiales</taxon>
        <taxon>Sphaerotilaceae</taxon>
        <taxon>Ideonella</taxon>
    </lineage>
</organism>
<keyword evidence="4" id="KW-1185">Reference proteome</keyword>
<dbReference type="SMART" id="SM00609">
    <property type="entry name" value="VIT"/>
    <property type="match status" value="1"/>
</dbReference>
<dbReference type="SMART" id="SM00327">
    <property type="entry name" value="VWA"/>
    <property type="match status" value="1"/>
</dbReference>
<evidence type="ECO:0000313" key="4">
    <source>
        <dbReference type="Proteomes" id="UP001371218"/>
    </source>
</evidence>
<dbReference type="RefSeq" id="WP_341423602.1">
    <property type="nucleotide sequence ID" value="NZ_JBBUTG010000001.1"/>
</dbReference>
<dbReference type="Pfam" id="PF13768">
    <property type="entry name" value="VWA_3"/>
    <property type="match status" value="1"/>
</dbReference>
<dbReference type="EMBL" id="JBBUTG010000001">
    <property type="protein sequence ID" value="MEK8029259.1"/>
    <property type="molecule type" value="Genomic_DNA"/>
</dbReference>
<dbReference type="SUPFAM" id="SSF53300">
    <property type="entry name" value="vWA-like"/>
    <property type="match status" value="1"/>
</dbReference>
<reference evidence="3 4" key="1">
    <citation type="submission" date="2024-04" db="EMBL/GenBank/DDBJ databases">
        <title>Novel species of the genus Ideonella isolated from streams.</title>
        <authorList>
            <person name="Lu H."/>
        </authorList>
    </citation>
    <scope>NUCLEOTIDE SEQUENCE [LARGE SCALE GENOMIC DNA]</scope>
    <source>
        <strain evidence="3 4">DXS29W</strain>
    </source>
</reference>
<dbReference type="InterPro" id="IPR013694">
    <property type="entry name" value="VIT"/>
</dbReference>
<dbReference type="Gene3D" id="3.40.50.410">
    <property type="entry name" value="von Willebrand factor, type A domain"/>
    <property type="match status" value="1"/>
</dbReference>
<dbReference type="PROSITE" id="PS50234">
    <property type="entry name" value="VWFA"/>
    <property type="match status" value="1"/>
</dbReference>
<evidence type="ECO:0000259" key="2">
    <source>
        <dbReference type="PROSITE" id="PS51468"/>
    </source>
</evidence>
<comment type="caution">
    <text evidence="3">The sequence shown here is derived from an EMBL/GenBank/DDBJ whole genome shotgun (WGS) entry which is preliminary data.</text>
</comment>
<gene>
    <name evidence="3" type="ORF">AACH06_00380</name>
</gene>
<dbReference type="InterPro" id="IPR036465">
    <property type="entry name" value="vWFA_dom_sf"/>
</dbReference>
<dbReference type="PANTHER" id="PTHR45737:SF6">
    <property type="entry name" value="VON WILLEBRAND FACTOR A DOMAIN-CONTAINING PROTEIN 5A"/>
    <property type="match status" value="1"/>
</dbReference>
<dbReference type="Proteomes" id="UP001371218">
    <property type="component" value="Unassembled WGS sequence"/>
</dbReference>
<name>A0ABU9BH27_9BURK</name>
<dbReference type="Pfam" id="PF08487">
    <property type="entry name" value="VIT"/>
    <property type="match status" value="1"/>
</dbReference>
<dbReference type="PANTHER" id="PTHR45737">
    <property type="entry name" value="VON WILLEBRAND FACTOR A DOMAIN-CONTAINING PROTEIN 5A"/>
    <property type="match status" value="1"/>
</dbReference>
<feature type="domain" description="VWFA" evidence="1">
    <location>
        <begin position="265"/>
        <end position="433"/>
    </location>
</feature>
<dbReference type="PROSITE" id="PS51468">
    <property type="entry name" value="VIT"/>
    <property type="match status" value="1"/>
</dbReference>
<dbReference type="InterPro" id="IPR002035">
    <property type="entry name" value="VWF_A"/>
</dbReference>
<evidence type="ECO:0000313" key="3">
    <source>
        <dbReference type="EMBL" id="MEK8029259.1"/>
    </source>
</evidence>
<proteinExistence type="predicted"/>
<protein>
    <submittedName>
        <fullName evidence="3">VIT domain-containing protein</fullName>
    </submittedName>
</protein>
<sequence>MSHPDSLIGLRHREGQATPVLQHVTMNARLEGLLLDATVRQRYRNTTDKTLEVVYTFPLNEGAVLLGFKVTLGGRVSEGRVIEKVEAEHRYEQAMDEGDAPVMLQRAGDGLFTANLGNFKPGEEAVIEYRFGHLQAVEQGRVRLCVPTTVAPRYGHAVTQGQLQPHQVPEASLVAEYPFELTLELDASWNGSALHCATHRAAFAMTEAGARLTLAERAWLDRDVVVTVDAPSFVSSVRRVADVGQQVVLASFLPTQTRPPRASIDLKLLVDCSGSMAGDSMNSARVALKRVVQQLRAEDRFSYTRFGTTARHGFQRLAVAKPHHLAMLQAMIDTTQADLGGTEMLSALQATIALRGTQEQADILLITDGEVWNAEPMMEAAAASRHRIFAVGVGAAPAHSLLQRLAEASGGACEFATPGESLEAAVDRMFTRIRQQPLGRVRLQWRGAEAHAPAWVAGLPGQVFAGDMVHVFAGFEGAVPAEVALVAEDGDTFVAQGSLPASAEHQAAPESAQAGAASLARMAASARLGGLDDEQALALALRYQLLTDRTHFLVVHERSDADKATDLAELHTVASMLAAGWGGMGEAAAAAGMPPPMAMLAVPAPADMRRRSVAAVPGAMFKKLADMVSSDAPAERGRGVIARAQPTADADAVLQAALHHLATGRHDGLAAAIEALNPDDSMRQALSRLSSLGLDADTAWLLLVHWLAGYRGGDLGDEGESVAERVLSSVSAEQWRGALEALVDSLG</sequence>
<feature type="domain" description="VIT" evidence="2">
    <location>
        <begin position="5"/>
        <end position="133"/>
    </location>
</feature>